<dbReference type="InterPro" id="IPR000073">
    <property type="entry name" value="AB_hydrolase_1"/>
</dbReference>
<dbReference type="Proteomes" id="UP000660729">
    <property type="component" value="Unassembled WGS sequence"/>
</dbReference>
<accession>A0A8H6VHT5</accession>
<comment type="similarity">
    <text evidence="2">Belongs to the AB hydrolase superfamily. Epoxide hydrolase family.</text>
</comment>
<comment type="caution">
    <text evidence="4">The sequence shown here is derived from an EMBL/GenBank/DDBJ whole genome shotgun (WGS) entry which is preliminary data.</text>
</comment>
<keyword evidence="5" id="KW-1185">Reference proteome</keyword>
<reference evidence="4" key="1">
    <citation type="submission" date="2020-04" db="EMBL/GenBank/DDBJ databases">
        <title>Draft genome resource of the tomato pathogen Pseudocercospora fuligena.</title>
        <authorList>
            <person name="Zaccaron A."/>
        </authorList>
    </citation>
    <scope>NUCLEOTIDE SEQUENCE</scope>
    <source>
        <strain evidence="4">PF001</strain>
    </source>
</reference>
<proteinExistence type="inferred from homology"/>
<evidence type="ECO:0000259" key="3">
    <source>
        <dbReference type="Pfam" id="PF00561"/>
    </source>
</evidence>
<evidence type="ECO:0000313" key="4">
    <source>
        <dbReference type="EMBL" id="KAF7191022.1"/>
    </source>
</evidence>
<dbReference type="EMBL" id="JABCIY010000164">
    <property type="protein sequence ID" value="KAF7191022.1"/>
    <property type="molecule type" value="Genomic_DNA"/>
</dbReference>
<feature type="domain" description="AB hydrolase-1" evidence="3">
    <location>
        <begin position="30"/>
        <end position="316"/>
    </location>
</feature>
<dbReference type="InterPro" id="IPR029058">
    <property type="entry name" value="AB_hydrolase_fold"/>
</dbReference>
<dbReference type="PRINTS" id="PR00412">
    <property type="entry name" value="EPOXHYDRLASE"/>
</dbReference>
<dbReference type="Pfam" id="PF00561">
    <property type="entry name" value="Abhydrolase_1"/>
    <property type="match status" value="1"/>
</dbReference>
<evidence type="ECO:0000256" key="2">
    <source>
        <dbReference type="ARBA" id="ARBA00038334"/>
    </source>
</evidence>
<evidence type="ECO:0000313" key="5">
    <source>
        <dbReference type="Proteomes" id="UP000660729"/>
    </source>
</evidence>
<dbReference type="GO" id="GO:0016787">
    <property type="term" value="F:hydrolase activity"/>
    <property type="evidence" value="ECO:0007669"/>
    <property type="project" value="UniProtKB-KW"/>
</dbReference>
<dbReference type="OrthoDB" id="284184at2759"/>
<dbReference type="Gene3D" id="3.40.50.1820">
    <property type="entry name" value="alpha/beta hydrolase"/>
    <property type="match status" value="1"/>
</dbReference>
<protein>
    <submittedName>
        <fullName evidence="4">Bifunctional epoxide hydrolase 2</fullName>
    </submittedName>
</protein>
<dbReference type="PANTHER" id="PTHR43329">
    <property type="entry name" value="EPOXIDE HYDROLASE"/>
    <property type="match status" value="1"/>
</dbReference>
<dbReference type="InterPro" id="IPR000639">
    <property type="entry name" value="Epox_hydrolase-like"/>
</dbReference>
<gene>
    <name evidence="4" type="ORF">HII31_07646</name>
</gene>
<evidence type="ECO:0000256" key="1">
    <source>
        <dbReference type="ARBA" id="ARBA00022801"/>
    </source>
</evidence>
<organism evidence="4 5">
    <name type="scientific">Pseudocercospora fuligena</name>
    <dbReference type="NCBI Taxonomy" id="685502"/>
    <lineage>
        <taxon>Eukaryota</taxon>
        <taxon>Fungi</taxon>
        <taxon>Dikarya</taxon>
        <taxon>Ascomycota</taxon>
        <taxon>Pezizomycotina</taxon>
        <taxon>Dothideomycetes</taxon>
        <taxon>Dothideomycetidae</taxon>
        <taxon>Mycosphaerellales</taxon>
        <taxon>Mycosphaerellaceae</taxon>
        <taxon>Pseudocercospora</taxon>
    </lineage>
</organism>
<dbReference type="AlphaFoldDB" id="A0A8H6VHT5"/>
<name>A0A8H6VHT5_9PEZI</name>
<sequence length="337" mass="37585">MDKLDEKSFKAASGVNYVYWTAKANGDKQTILLLHGCPDSASLWSDLISSHLLPNGYGIIAPDLIGYGSSDKPEDVSFYSMNSICKDMMSLLEHEHTPKVIVLGHDFGVFLASKMYSFHPDAVIGLITLGSAYVPPSPVPFDFEQIKAMMEQYQGYCSIWYFELFTRDKGYQVIDANLESFFTALHGGGERMKEVCCNQGAFEAWLKDEGNILKSVLPYADRDGFREEWVERLRRDGLRGPMNWYKAIAKGLITEADKEALKNGTHVVARPYLTVLALQDPLAPAVAVHGLATQGLLPEVSIKEVDAGHWSMYEKPKEVGDAVVSWLQEKHKGLIQL</sequence>
<keyword evidence="1 4" id="KW-0378">Hydrolase</keyword>
<dbReference type="SUPFAM" id="SSF53474">
    <property type="entry name" value="alpha/beta-Hydrolases"/>
    <property type="match status" value="1"/>
</dbReference>